<keyword evidence="3" id="KW-1185">Reference proteome</keyword>
<dbReference type="SUPFAM" id="SSF55729">
    <property type="entry name" value="Acyl-CoA N-acyltransferases (Nat)"/>
    <property type="match status" value="1"/>
</dbReference>
<organism evidence="2 3">
    <name type="scientific">Acaryochloris marina (strain MBIC 11017)</name>
    <dbReference type="NCBI Taxonomy" id="329726"/>
    <lineage>
        <taxon>Bacteria</taxon>
        <taxon>Bacillati</taxon>
        <taxon>Cyanobacteriota</taxon>
        <taxon>Cyanophyceae</taxon>
        <taxon>Acaryochloridales</taxon>
        <taxon>Acaryochloridaceae</taxon>
        <taxon>Acaryochloris</taxon>
    </lineage>
</organism>
<dbReference type="AlphaFoldDB" id="B0C959"/>
<keyword evidence="2" id="KW-0808">Transferase</keyword>
<dbReference type="InterPro" id="IPR000182">
    <property type="entry name" value="GNAT_dom"/>
</dbReference>
<dbReference type="STRING" id="329726.AM1_1570"/>
<dbReference type="GO" id="GO:0016747">
    <property type="term" value="F:acyltransferase activity, transferring groups other than amino-acyl groups"/>
    <property type="evidence" value="ECO:0007669"/>
    <property type="project" value="InterPro"/>
</dbReference>
<dbReference type="KEGG" id="amr:AM1_1570"/>
<dbReference type="Pfam" id="PF00583">
    <property type="entry name" value="Acetyltransf_1"/>
    <property type="match status" value="1"/>
</dbReference>
<name>B0C959_ACAM1</name>
<evidence type="ECO:0000313" key="2">
    <source>
        <dbReference type="EMBL" id="ABW26594.1"/>
    </source>
</evidence>
<reference evidence="2 3" key="1">
    <citation type="journal article" date="2008" name="Proc. Natl. Acad. Sci. U.S.A.">
        <title>Niche adaptation and genome expansion in the chlorophyll d-producing cyanobacterium Acaryochloris marina.</title>
        <authorList>
            <person name="Swingley W.D."/>
            <person name="Chen M."/>
            <person name="Cheung P.C."/>
            <person name="Conrad A.L."/>
            <person name="Dejesa L.C."/>
            <person name="Hao J."/>
            <person name="Honchak B.M."/>
            <person name="Karbach L.E."/>
            <person name="Kurdoglu A."/>
            <person name="Lahiri S."/>
            <person name="Mastrian S.D."/>
            <person name="Miyashita H."/>
            <person name="Page L."/>
            <person name="Ramakrishna P."/>
            <person name="Satoh S."/>
            <person name="Sattley W.M."/>
            <person name="Shimada Y."/>
            <person name="Taylor H.L."/>
            <person name="Tomo T."/>
            <person name="Tsuchiya T."/>
            <person name="Wang Z.T."/>
            <person name="Raymond J."/>
            <person name="Mimuro M."/>
            <person name="Blankenship R.E."/>
            <person name="Touchman J.W."/>
        </authorList>
    </citation>
    <scope>NUCLEOTIDE SEQUENCE [LARGE SCALE GENOMIC DNA]</scope>
    <source>
        <strain evidence="3">MBIC 11017</strain>
    </source>
</reference>
<protein>
    <submittedName>
        <fullName evidence="2">Acetyltransferase, gnat family</fullName>
    </submittedName>
</protein>
<dbReference type="CDD" id="cd04301">
    <property type="entry name" value="NAT_SF"/>
    <property type="match status" value="1"/>
</dbReference>
<dbReference type="eggNOG" id="COG0456">
    <property type="taxonomic scope" value="Bacteria"/>
</dbReference>
<dbReference type="Proteomes" id="UP000000268">
    <property type="component" value="Chromosome"/>
</dbReference>
<evidence type="ECO:0000259" key="1">
    <source>
        <dbReference type="PROSITE" id="PS51186"/>
    </source>
</evidence>
<dbReference type="PANTHER" id="PTHR47489">
    <property type="entry name" value="ACYL-COA N-ACYLTRANSFERASES (NAT) SUPERFAMILY PROTEIN"/>
    <property type="match status" value="1"/>
</dbReference>
<dbReference type="InterPro" id="IPR016181">
    <property type="entry name" value="Acyl_CoA_acyltransferase"/>
</dbReference>
<dbReference type="PANTHER" id="PTHR47489:SF2">
    <property type="entry name" value="GCN5-RELATED N-ACETYLTRANSFERASE 5, CHLOROPLASTIC"/>
    <property type="match status" value="1"/>
</dbReference>
<feature type="domain" description="N-acetyltransferase" evidence="1">
    <location>
        <begin position="5"/>
        <end position="181"/>
    </location>
</feature>
<sequence>MDASFRLRTLKPKDLSEVAALLCRCFYPQEGWQSWFNPIMQMGIFHDLQSRYSVRLMPFTSLIGAQIARESSVESELVGTVEVSLKSLSPWMPFAPSVPYISNLAVAPQCRCQGVGKQLLFACEEMVRQWGHHRLYLHVMDDNTPARRLYAKAGYQLIDSPPSWPNILFASPKRLLLCKRL</sequence>
<evidence type="ECO:0000313" key="3">
    <source>
        <dbReference type="Proteomes" id="UP000000268"/>
    </source>
</evidence>
<dbReference type="PROSITE" id="PS51186">
    <property type="entry name" value="GNAT"/>
    <property type="match status" value="1"/>
</dbReference>
<dbReference type="HOGENOM" id="CLU_087926_0_0_3"/>
<dbReference type="Gene3D" id="3.40.630.30">
    <property type="match status" value="1"/>
</dbReference>
<accession>B0C959</accession>
<dbReference type="EMBL" id="CP000828">
    <property type="protein sequence ID" value="ABW26594.1"/>
    <property type="molecule type" value="Genomic_DNA"/>
</dbReference>
<gene>
    <name evidence="2" type="ordered locus">AM1_1570</name>
</gene>
<proteinExistence type="predicted"/>